<protein>
    <recommendedName>
        <fullName evidence="2">SCP domain-containing protein</fullName>
    </recommendedName>
</protein>
<sequence>PPPSPSPALPPPPLPSPPPPPLPPPPQPSPPPPLPPLPLPPPPPPPFPPPPLPSPPPPPLPPPPQRPPPPPPQPPPPSPPLAPQPSLPIKPRSYPPRLAQFTKPPQRFVSSPPSPDDGRSADPMDDYYGGTSCPDAEYVLNKHNTYRGKHQAGALQWSVILAQSATAYAQELARKGCPLWHSPGNDVGENLLVTQRVPKPDNTCGMAVQAWYEEVKDYDFSTPRPFRDNWAKGIGHFTQVVWRNTVYLGCGVGVADQNLEIMPGVTLKGGCKIIVCQYKSSGNIPNDADFRRNVLPDTTYASERALVTANDRPGIDRSEPGVVWERLIM</sequence>
<feature type="non-terminal residue" evidence="3">
    <location>
        <position position="1"/>
    </location>
</feature>
<dbReference type="PROSITE" id="PS01009">
    <property type="entry name" value="CRISP_1"/>
    <property type="match status" value="1"/>
</dbReference>
<reference evidence="3 4" key="1">
    <citation type="journal article" date="2023" name="IScience">
        <title>Expanded male sex-determining region conserved during the evolution of homothallism in the green alga Volvox.</title>
        <authorList>
            <person name="Yamamoto K."/>
            <person name="Matsuzaki R."/>
            <person name="Mahakham W."/>
            <person name="Heman W."/>
            <person name="Sekimoto H."/>
            <person name="Kawachi M."/>
            <person name="Minakuchi Y."/>
            <person name="Toyoda A."/>
            <person name="Nozaki H."/>
        </authorList>
    </citation>
    <scope>NUCLEOTIDE SEQUENCE [LARGE SCALE GENOMIC DNA]</scope>
    <source>
        <strain evidence="3 4">NIES-4468</strain>
    </source>
</reference>
<feature type="domain" description="SCP" evidence="2">
    <location>
        <begin position="134"/>
        <end position="286"/>
    </location>
</feature>
<gene>
    <name evidence="3" type="ORF">VaNZ11_015300</name>
</gene>
<dbReference type="InterPro" id="IPR035940">
    <property type="entry name" value="CAP_sf"/>
</dbReference>
<proteinExistence type="predicted"/>
<dbReference type="Pfam" id="PF00188">
    <property type="entry name" value="CAP"/>
    <property type="match status" value="1"/>
</dbReference>
<dbReference type="InterPro" id="IPR001283">
    <property type="entry name" value="CRISP-related"/>
</dbReference>
<organism evidence="3 4">
    <name type="scientific">Volvox africanus</name>
    <dbReference type="NCBI Taxonomy" id="51714"/>
    <lineage>
        <taxon>Eukaryota</taxon>
        <taxon>Viridiplantae</taxon>
        <taxon>Chlorophyta</taxon>
        <taxon>core chlorophytes</taxon>
        <taxon>Chlorophyceae</taxon>
        <taxon>CS clade</taxon>
        <taxon>Chlamydomonadales</taxon>
        <taxon>Volvocaceae</taxon>
        <taxon>Volvox</taxon>
    </lineage>
</organism>
<dbReference type="Proteomes" id="UP001165090">
    <property type="component" value="Unassembled WGS sequence"/>
</dbReference>
<dbReference type="SUPFAM" id="SSF55797">
    <property type="entry name" value="PR-1-like"/>
    <property type="match status" value="1"/>
</dbReference>
<feature type="compositionally biased region" description="Pro residues" evidence="1">
    <location>
        <begin position="1"/>
        <end position="88"/>
    </location>
</feature>
<dbReference type="CDD" id="cd05382">
    <property type="entry name" value="CAP_GAPR1-like"/>
    <property type="match status" value="1"/>
</dbReference>
<dbReference type="Gene3D" id="3.40.33.10">
    <property type="entry name" value="CAP"/>
    <property type="match status" value="1"/>
</dbReference>
<feature type="region of interest" description="Disordered" evidence="1">
    <location>
        <begin position="1"/>
        <end position="129"/>
    </location>
</feature>
<evidence type="ECO:0000313" key="4">
    <source>
        <dbReference type="Proteomes" id="UP001165090"/>
    </source>
</evidence>
<dbReference type="EMBL" id="BSDZ01000094">
    <property type="protein sequence ID" value="GLI70341.1"/>
    <property type="molecule type" value="Genomic_DNA"/>
</dbReference>
<evidence type="ECO:0000256" key="1">
    <source>
        <dbReference type="SAM" id="MobiDB-lite"/>
    </source>
</evidence>
<dbReference type="PANTHER" id="PTHR10334">
    <property type="entry name" value="CYSTEINE-RICH SECRETORY PROTEIN-RELATED"/>
    <property type="match status" value="1"/>
</dbReference>
<keyword evidence="4" id="KW-1185">Reference proteome</keyword>
<evidence type="ECO:0000259" key="2">
    <source>
        <dbReference type="SMART" id="SM00198"/>
    </source>
</evidence>
<dbReference type="InterPro" id="IPR014044">
    <property type="entry name" value="CAP_dom"/>
</dbReference>
<dbReference type="SMART" id="SM00198">
    <property type="entry name" value="SCP"/>
    <property type="match status" value="1"/>
</dbReference>
<dbReference type="InterPro" id="IPR018244">
    <property type="entry name" value="Allrgn_V5/Tpx1_CS"/>
</dbReference>
<dbReference type="InterPro" id="IPR034113">
    <property type="entry name" value="SCP_GAPR1-like"/>
</dbReference>
<accession>A0ABQ5SMH0</accession>
<dbReference type="PRINTS" id="PR00837">
    <property type="entry name" value="V5TPXLIKE"/>
</dbReference>
<name>A0ABQ5SMH0_9CHLO</name>
<evidence type="ECO:0000313" key="3">
    <source>
        <dbReference type="EMBL" id="GLI70341.1"/>
    </source>
</evidence>
<comment type="caution">
    <text evidence="3">The sequence shown here is derived from an EMBL/GenBank/DDBJ whole genome shotgun (WGS) entry which is preliminary data.</text>
</comment>